<reference evidence="2" key="1">
    <citation type="journal article" date="2020" name="Nat. Commun.">
        <title>Genome sequence of the cluster root forming white lupin.</title>
        <authorList>
            <person name="Hufnagel B."/>
            <person name="Marques A."/>
            <person name="Soriano A."/>
            <person name="Marques L."/>
            <person name="Divol F."/>
            <person name="Doumas P."/>
            <person name="Sallet E."/>
            <person name="Mancinotti D."/>
            <person name="Carrere S."/>
            <person name="Marande W."/>
            <person name="Arribat S."/>
            <person name="Keller J."/>
            <person name="Huneau C."/>
            <person name="Blein T."/>
            <person name="Aime D."/>
            <person name="Laguerre M."/>
            <person name="Taylor J."/>
            <person name="Schubert V."/>
            <person name="Nelson M."/>
            <person name="Geu-Flores F."/>
            <person name="Crespi M."/>
            <person name="Gallardo-Guerrero K."/>
            <person name="Delaux P.-M."/>
            <person name="Salse J."/>
            <person name="Berges H."/>
            <person name="Guyot R."/>
            <person name="Gouzy J."/>
            <person name="Peret B."/>
        </authorList>
    </citation>
    <scope>NUCLEOTIDE SEQUENCE [LARGE SCALE GENOMIC DNA]</scope>
    <source>
        <strain evidence="2">cv. Amiga</strain>
    </source>
</reference>
<accession>A0A6A4PNN9</accession>
<evidence type="ECO:0000313" key="2">
    <source>
        <dbReference type="Proteomes" id="UP000447434"/>
    </source>
</evidence>
<protein>
    <submittedName>
        <fullName evidence="1">Uncharacterized protein</fullName>
    </submittedName>
</protein>
<dbReference type="Proteomes" id="UP000447434">
    <property type="component" value="Chromosome 12"/>
</dbReference>
<dbReference type="AlphaFoldDB" id="A0A6A4PNN9"/>
<name>A0A6A4PNN9_LUPAL</name>
<gene>
    <name evidence="1" type="ORF">Lalb_Chr12g0204091</name>
</gene>
<sequence>MFPFTSLFFHPFLFPIVAFDRRCVLLLPVQKNVSTKAYIQLQLPLIRGILLCLKQQRIITVAVCCLVLL</sequence>
<proteinExistence type="predicted"/>
<comment type="caution">
    <text evidence="1">The sequence shown here is derived from an EMBL/GenBank/DDBJ whole genome shotgun (WGS) entry which is preliminary data.</text>
</comment>
<keyword evidence="2" id="KW-1185">Reference proteome</keyword>
<organism evidence="1 2">
    <name type="scientific">Lupinus albus</name>
    <name type="common">White lupine</name>
    <name type="synonym">Lupinus termis</name>
    <dbReference type="NCBI Taxonomy" id="3870"/>
    <lineage>
        <taxon>Eukaryota</taxon>
        <taxon>Viridiplantae</taxon>
        <taxon>Streptophyta</taxon>
        <taxon>Embryophyta</taxon>
        <taxon>Tracheophyta</taxon>
        <taxon>Spermatophyta</taxon>
        <taxon>Magnoliopsida</taxon>
        <taxon>eudicotyledons</taxon>
        <taxon>Gunneridae</taxon>
        <taxon>Pentapetalae</taxon>
        <taxon>rosids</taxon>
        <taxon>fabids</taxon>
        <taxon>Fabales</taxon>
        <taxon>Fabaceae</taxon>
        <taxon>Papilionoideae</taxon>
        <taxon>50 kb inversion clade</taxon>
        <taxon>genistoids sensu lato</taxon>
        <taxon>core genistoids</taxon>
        <taxon>Genisteae</taxon>
        <taxon>Lupinus</taxon>
    </lineage>
</organism>
<evidence type="ECO:0000313" key="1">
    <source>
        <dbReference type="EMBL" id="KAE9602864.1"/>
    </source>
</evidence>
<dbReference type="EMBL" id="WOCE01000012">
    <property type="protein sequence ID" value="KAE9602864.1"/>
    <property type="molecule type" value="Genomic_DNA"/>
</dbReference>